<proteinExistence type="predicted"/>
<dbReference type="Proteomes" id="UP001229421">
    <property type="component" value="Unassembled WGS sequence"/>
</dbReference>
<reference evidence="2" key="1">
    <citation type="journal article" date="2023" name="bioRxiv">
        <title>Improved chromosome-level genome assembly for marigold (Tagetes erecta).</title>
        <authorList>
            <person name="Jiang F."/>
            <person name="Yuan L."/>
            <person name="Wang S."/>
            <person name="Wang H."/>
            <person name="Xu D."/>
            <person name="Wang A."/>
            <person name="Fan W."/>
        </authorList>
    </citation>
    <scope>NUCLEOTIDE SEQUENCE</scope>
    <source>
        <strain evidence="2">WSJ</strain>
        <tissue evidence="2">Leaf</tissue>
    </source>
</reference>
<keyword evidence="3" id="KW-1185">Reference proteome</keyword>
<feature type="transmembrane region" description="Helical" evidence="1">
    <location>
        <begin position="37"/>
        <end position="59"/>
    </location>
</feature>
<organism evidence="2 3">
    <name type="scientific">Tagetes erecta</name>
    <name type="common">African marigold</name>
    <dbReference type="NCBI Taxonomy" id="13708"/>
    <lineage>
        <taxon>Eukaryota</taxon>
        <taxon>Viridiplantae</taxon>
        <taxon>Streptophyta</taxon>
        <taxon>Embryophyta</taxon>
        <taxon>Tracheophyta</taxon>
        <taxon>Spermatophyta</taxon>
        <taxon>Magnoliopsida</taxon>
        <taxon>eudicotyledons</taxon>
        <taxon>Gunneridae</taxon>
        <taxon>Pentapetalae</taxon>
        <taxon>asterids</taxon>
        <taxon>campanulids</taxon>
        <taxon>Asterales</taxon>
        <taxon>Asteraceae</taxon>
        <taxon>Asteroideae</taxon>
        <taxon>Heliantheae alliance</taxon>
        <taxon>Tageteae</taxon>
        <taxon>Tagetes</taxon>
    </lineage>
</organism>
<dbReference type="EMBL" id="JAUHHV010000001">
    <property type="protein sequence ID" value="KAK1441548.1"/>
    <property type="molecule type" value="Genomic_DNA"/>
</dbReference>
<accession>A0AAD8LLB6</accession>
<evidence type="ECO:0000313" key="3">
    <source>
        <dbReference type="Proteomes" id="UP001229421"/>
    </source>
</evidence>
<keyword evidence="1" id="KW-1133">Transmembrane helix</keyword>
<name>A0AAD8LLB6_TARER</name>
<protein>
    <submittedName>
        <fullName evidence="2">Uncharacterized protein</fullName>
    </submittedName>
</protein>
<dbReference type="AlphaFoldDB" id="A0AAD8LLB6"/>
<gene>
    <name evidence="2" type="ORF">QVD17_07539</name>
</gene>
<keyword evidence="1" id="KW-0812">Transmembrane</keyword>
<evidence type="ECO:0000256" key="1">
    <source>
        <dbReference type="SAM" id="Phobius"/>
    </source>
</evidence>
<keyword evidence="1" id="KW-0472">Membrane</keyword>
<comment type="caution">
    <text evidence="2">The sequence shown here is derived from an EMBL/GenBank/DDBJ whole genome shotgun (WGS) entry which is preliminary data.</text>
</comment>
<sequence length="90" mass="10420">MRGGRGGGVTTVGGVHIFFHEIQTFTFEILVDKGMKMYFKVKAIIIIIIIIIIVIIIIIEQKFKLHYQNYVKHIEDLRHNPFPNSHSIKT</sequence>
<evidence type="ECO:0000313" key="2">
    <source>
        <dbReference type="EMBL" id="KAK1441548.1"/>
    </source>
</evidence>